<evidence type="ECO:0000313" key="3">
    <source>
        <dbReference type="EMBL" id="OHA81002.1"/>
    </source>
</evidence>
<dbReference type="GO" id="GO:0046872">
    <property type="term" value="F:metal ion binding"/>
    <property type="evidence" value="ECO:0007669"/>
    <property type="project" value="InterPro"/>
</dbReference>
<name>A0A1G2S8V7_9BACT</name>
<dbReference type="Gene3D" id="3.30.1490.20">
    <property type="entry name" value="ATP-grasp fold, A domain"/>
    <property type="match status" value="1"/>
</dbReference>
<keyword evidence="1" id="KW-0067">ATP-binding</keyword>
<dbReference type="InterPro" id="IPR013815">
    <property type="entry name" value="ATP_grasp_subdomain_1"/>
</dbReference>
<evidence type="ECO:0000256" key="1">
    <source>
        <dbReference type="PROSITE-ProRule" id="PRU00409"/>
    </source>
</evidence>
<reference evidence="3 4" key="1">
    <citation type="journal article" date="2016" name="Nat. Commun.">
        <title>Thousands of microbial genomes shed light on interconnected biogeochemical processes in an aquifer system.</title>
        <authorList>
            <person name="Anantharaman K."/>
            <person name="Brown C.T."/>
            <person name="Hug L.A."/>
            <person name="Sharon I."/>
            <person name="Castelle C.J."/>
            <person name="Probst A.J."/>
            <person name="Thomas B.C."/>
            <person name="Singh A."/>
            <person name="Wilkins M.J."/>
            <person name="Karaoz U."/>
            <person name="Brodie E.L."/>
            <person name="Williams K.H."/>
            <person name="Hubbard S.S."/>
            <person name="Banfield J.F."/>
        </authorList>
    </citation>
    <scope>NUCLEOTIDE SEQUENCE [LARGE SCALE GENOMIC DNA]</scope>
</reference>
<protein>
    <recommendedName>
        <fullName evidence="2">ATP-grasp domain-containing protein</fullName>
    </recommendedName>
</protein>
<gene>
    <name evidence="3" type="ORF">A2675_01000</name>
</gene>
<organism evidence="3 4">
    <name type="scientific">Candidatus Yonathbacteria bacterium RIFCSPHIGHO2_01_FULL_51_10</name>
    <dbReference type="NCBI Taxonomy" id="1802723"/>
    <lineage>
        <taxon>Bacteria</taxon>
        <taxon>Candidatus Yonathiibacteriota</taxon>
    </lineage>
</organism>
<dbReference type="SUPFAM" id="SSF56059">
    <property type="entry name" value="Glutathione synthetase ATP-binding domain-like"/>
    <property type="match status" value="1"/>
</dbReference>
<dbReference type="GO" id="GO:0005524">
    <property type="term" value="F:ATP binding"/>
    <property type="evidence" value="ECO:0007669"/>
    <property type="project" value="UniProtKB-UniRule"/>
</dbReference>
<evidence type="ECO:0000313" key="4">
    <source>
        <dbReference type="Proteomes" id="UP000176997"/>
    </source>
</evidence>
<dbReference type="EMBL" id="MHUS01000015">
    <property type="protein sequence ID" value="OHA81002.1"/>
    <property type="molecule type" value="Genomic_DNA"/>
</dbReference>
<feature type="domain" description="ATP-grasp" evidence="2">
    <location>
        <begin position="152"/>
        <end position="399"/>
    </location>
</feature>
<sequence length="399" mass="44526">MHEYKEQPGECAACGNSPVNHIATYLLQSTDLLVGSIAYRVARRFSAPRWALRVSQALERLISKCFFAVAEKVRIVTYNTDPTKARSYRSQVIWEEALRRGIPMEQVVVWGKATGIYRAFVRGAWQYFNSIPIPAEIDRPSAWWMGDKHLVKEHLRPHGIAVPQSQSISRQRDALAAHKAIGRAVIIKPQIGSRGRHTTTHINDEKSVVEAFRSATQLCPRVSIEEHLEGPVCRGTVVAGKLVGFFQGTVPHVVGNGKETIERLIEAQNARRHERVAAIVLTDENDLFLSRQGYTRGSIPLSGAVVELTHRTGRLFGGETRELLSTVHPHLKAELERAADIIDTPIVGFDLIIADPEVDPRGQRWGIIEANSLPFIDLHYLPLYGTPSNPAAAVWDLWV</sequence>
<dbReference type="InterPro" id="IPR011761">
    <property type="entry name" value="ATP-grasp"/>
</dbReference>
<dbReference type="STRING" id="1802723.A2675_01000"/>
<keyword evidence="1" id="KW-0547">Nucleotide-binding</keyword>
<proteinExistence type="predicted"/>
<comment type="caution">
    <text evidence="3">The sequence shown here is derived from an EMBL/GenBank/DDBJ whole genome shotgun (WGS) entry which is preliminary data.</text>
</comment>
<dbReference type="PROSITE" id="PS50975">
    <property type="entry name" value="ATP_GRASP"/>
    <property type="match status" value="1"/>
</dbReference>
<accession>A0A1G2S8V7</accession>
<evidence type="ECO:0000259" key="2">
    <source>
        <dbReference type="PROSITE" id="PS50975"/>
    </source>
</evidence>
<dbReference type="AlphaFoldDB" id="A0A1G2S8V7"/>
<dbReference type="Proteomes" id="UP000176997">
    <property type="component" value="Unassembled WGS sequence"/>
</dbReference>